<protein>
    <recommendedName>
        <fullName evidence="7">Zn(2)-C6 fungal-type domain-containing protein</fullName>
    </recommendedName>
</protein>
<dbReference type="Pfam" id="PF00172">
    <property type="entry name" value="Zn_clus"/>
    <property type="match status" value="1"/>
</dbReference>
<keyword evidence="2" id="KW-0479">Metal-binding</keyword>
<feature type="compositionally biased region" description="Low complexity" evidence="6">
    <location>
        <begin position="769"/>
        <end position="799"/>
    </location>
</feature>
<reference evidence="10" key="3">
    <citation type="submission" date="2025-04" db="UniProtKB">
        <authorList>
            <consortium name="RefSeq"/>
        </authorList>
    </citation>
    <scope>IDENTIFICATION</scope>
    <source>
        <strain evidence="10">CBS 304.34</strain>
    </source>
</reference>
<feature type="domain" description="Zn(2)-C6 fungal-type" evidence="7">
    <location>
        <begin position="55"/>
        <end position="85"/>
    </location>
</feature>
<dbReference type="RefSeq" id="XP_033580270.1">
    <property type="nucleotide sequence ID" value="XM_033713715.1"/>
</dbReference>
<feature type="region of interest" description="Disordered" evidence="6">
    <location>
        <begin position="1"/>
        <end position="47"/>
    </location>
</feature>
<reference evidence="8 10" key="1">
    <citation type="journal article" date="2020" name="Stud. Mycol.">
        <title>101 Dothideomycetes genomes: a test case for predicting lifestyles and emergence of pathogens.</title>
        <authorList>
            <person name="Haridas S."/>
            <person name="Albert R."/>
            <person name="Binder M."/>
            <person name="Bloem J."/>
            <person name="Labutti K."/>
            <person name="Salamov A."/>
            <person name="Andreopoulos B."/>
            <person name="Baker S."/>
            <person name="Barry K."/>
            <person name="Bills G."/>
            <person name="Bluhm B."/>
            <person name="Cannon C."/>
            <person name="Castanera R."/>
            <person name="Culley D."/>
            <person name="Daum C."/>
            <person name="Ezra D."/>
            <person name="Gonzalez J."/>
            <person name="Henrissat B."/>
            <person name="Kuo A."/>
            <person name="Liang C."/>
            <person name="Lipzen A."/>
            <person name="Lutzoni F."/>
            <person name="Magnuson J."/>
            <person name="Mondo S."/>
            <person name="Nolan M."/>
            <person name="Ohm R."/>
            <person name="Pangilinan J."/>
            <person name="Park H.-J."/>
            <person name="Ramirez L."/>
            <person name="Alfaro M."/>
            <person name="Sun H."/>
            <person name="Tritt A."/>
            <person name="Yoshinaga Y."/>
            <person name="Zwiers L.-H."/>
            <person name="Turgeon B."/>
            <person name="Goodwin S."/>
            <person name="Spatafora J."/>
            <person name="Crous P."/>
            <person name="Grigoriev I."/>
        </authorList>
    </citation>
    <scope>NUCLEOTIDE SEQUENCE</scope>
    <source>
        <strain evidence="8 10">CBS 304.34</strain>
    </source>
</reference>
<keyword evidence="3" id="KW-0805">Transcription regulation</keyword>
<evidence type="ECO:0000256" key="1">
    <source>
        <dbReference type="ARBA" id="ARBA00004123"/>
    </source>
</evidence>
<dbReference type="InterPro" id="IPR001138">
    <property type="entry name" value="Zn2Cys6_DnaBD"/>
</dbReference>
<dbReference type="GO" id="GO:0006351">
    <property type="term" value="P:DNA-templated transcription"/>
    <property type="evidence" value="ECO:0007669"/>
    <property type="project" value="InterPro"/>
</dbReference>
<feature type="compositionally biased region" description="Polar residues" evidence="6">
    <location>
        <begin position="741"/>
        <end position="752"/>
    </location>
</feature>
<dbReference type="PROSITE" id="PS00463">
    <property type="entry name" value="ZN2_CY6_FUNGAL_1"/>
    <property type="match status" value="1"/>
</dbReference>
<dbReference type="Proteomes" id="UP000504636">
    <property type="component" value="Unplaced"/>
</dbReference>
<dbReference type="Gene3D" id="4.10.240.10">
    <property type="entry name" value="Zn(2)-C6 fungal-type DNA-binding domain"/>
    <property type="match status" value="1"/>
</dbReference>
<feature type="compositionally biased region" description="Basic and acidic residues" evidence="6">
    <location>
        <begin position="38"/>
        <end position="47"/>
    </location>
</feature>
<dbReference type="SMART" id="SM00906">
    <property type="entry name" value="Fungal_trans"/>
    <property type="match status" value="1"/>
</dbReference>
<dbReference type="SUPFAM" id="SSF57701">
    <property type="entry name" value="Zn2/Cys6 DNA-binding domain"/>
    <property type="match status" value="1"/>
</dbReference>
<organism evidence="8">
    <name type="scientific">Mytilinidion resinicola</name>
    <dbReference type="NCBI Taxonomy" id="574789"/>
    <lineage>
        <taxon>Eukaryota</taxon>
        <taxon>Fungi</taxon>
        <taxon>Dikarya</taxon>
        <taxon>Ascomycota</taxon>
        <taxon>Pezizomycotina</taxon>
        <taxon>Dothideomycetes</taxon>
        <taxon>Pleosporomycetidae</taxon>
        <taxon>Mytilinidiales</taxon>
        <taxon>Mytilinidiaceae</taxon>
        <taxon>Mytilinidion</taxon>
    </lineage>
</organism>
<dbReference type="Pfam" id="PF04082">
    <property type="entry name" value="Fungal_trans"/>
    <property type="match status" value="1"/>
</dbReference>
<dbReference type="SMART" id="SM00066">
    <property type="entry name" value="GAL4"/>
    <property type="match status" value="1"/>
</dbReference>
<evidence type="ECO:0000256" key="2">
    <source>
        <dbReference type="ARBA" id="ARBA00022723"/>
    </source>
</evidence>
<dbReference type="PANTHER" id="PTHR47338:SF10">
    <property type="entry name" value="TRANSCRIPTION FACTOR DOMAIN-CONTAINING PROTEIN-RELATED"/>
    <property type="match status" value="1"/>
</dbReference>
<keyword evidence="9" id="KW-1185">Reference proteome</keyword>
<evidence type="ECO:0000256" key="5">
    <source>
        <dbReference type="ARBA" id="ARBA00023242"/>
    </source>
</evidence>
<evidence type="ECO:0000313" key="10">
    <source>
        <dbReference type="RefSeq" id="XP_033580270.1"/>
    </source>
</evidence>
<dbReference type="OrthoDB" id="5600212at2759"/>
<evidence type="ECO:0000259" key="7">
    <source>
        <dbReference type="PROSITE" id="PS50048"/>
    </source>
</evidence>
<feature type="compositionally biased region" description="Polar residues" evidence="6">
    <location>
        <begin position="16"/>
        <end position="37"/>
    </location>
</feature>
<dbReference type="InterPro" id="IPR050815">
    <property type="entry name" value="TF_fung"/>
</dbReference>
<evidence type="ECO:0000313" key="9">
    <source>
        <dbReference type="Proteomes" id="UP000504636"/>
    </source>
</evidence>
<dbReference type="GO" id="GO:0005634">
    <property type="term" value="C:nucleus"/>
    <property type="evidence" value="ECO:0007669"/>
    <property type="project" value="UniProtKB-SubCell"/>
</dbReference>
<evidence type="ECO:0000256" key="6">
    <source>
        <dbReference type="SAM" id="MobiDB-lite"/>
    </source>
</evidence>
<dbReference type="PANTHER" id="PTHR47338">
    <property type="entry name" value="ZN(II)2CYS6 TRANSCRIPTION FACTOR (EUROFUNG)-RELATED"/>
    <property type="match status" value="1"/>
</dbReference>
<dbReference type="InterPro" id="IPR007219">
    <property type="entry name" value="XnlR_reg_dom"/>
</dbReference>
<comment type="subcellular location">
    <subcellularLocation>
        <location evidence="1">Nucleus</location>
    </subcellularLocation>
</comment>
<feature type="compositionally biased region" description="Polar residues" evidence="6">
    <location>
        <begin position="160"/>
        <end position="179"/>
    </location>
</feature>
<dbReference type="InterPro" id="IPR036864">
    <property type="entry name" value="Zn2-C6_fun-type_DNA-bd_sf"/>
</dbReference>
<feature type="region of interest" description="Disordered" evidence="6">
    <location>
        <begin position="113"/>
        <end position="181"/>
    </location>
</feature>
<evidence type="ECO:0000313" key="8">
    <source>
        <dbReference type="EMBL" id="KAF2813306.1"/>
    </source>
</evidence>
<sequence length="929" mass="102554">MPHDGSDSPSDDYFNDLSQQPLGDQNGSAPPPSGRTNSTDEQRDGDAASKIKRIACVLCRKRKLKCDGARPTCGTCKRLTHECAYDEVRKKSGPKRGYVKMLEARLQQVETMLKSQDATDPKDAPRTTSFSANPIGPQMSEGFLPMGNPDRIHGPFPDSMSPSDQFPTLNTNPSTNANSGEEEFPWEMIGLGLDEPLPPQDVITELHQIYFTKIHPSLPIIHRPRYFAAMNLAHHMRPPVCLRYIMWCLASSVSDKYEALQEHFYHRARKYAQMDEMKGHGESIITLAHTQTWILCATYEFKQMFFPRAWLSSGRASRLAQMEQLHRLDGAGLDVKQCLPPPRDWTEREERRRTFWMAFAIDRYASIGTGWPMSIDENDIMTNLPASEEAFERSKPMSTSSLEQAMHSNGTGFISPFGGIALTAALFGRNLLHLHRPTPEDRDEDINGVFWKRHRELENILLGTSLGLPDHLRLPGGLPDPNVVFLNMSIHTSAICLHQAAIFKSEKHRLAAQISNESKIRCVSAAAEIATIMRTISHLDLGMMNPFISFCVYVAARVFVQYLKTRPNDSQMTASLQFLLQAMQALRRKNPLTESFLVQLDLDLESAGVSGLQAKPYFNPPPKGPESIPVNTDSLECSPLYTIRESQNPNAPMNTFGNNGIRAHGSPQVPGLSPSVAAHGSTFNPTHVSQHPSHVSQPNMNMDVQPTSYSYIPSQSEAHIELPQRSKAPALPPNSILLPPSTRSTFDQTQTDSEMDTSPDASVDQPTPSTSHSQSHRGSSSNTSGFTPPQHQDDPQNPQSFSRLQQRTGPSPNSTNSLTNFPDMSTTYPARTAPSQNPAAFFPAGTTGVQFDPALGGIGSNFFPETPDPGQEAAGSGGFIMNNDWDIPTGGAGMTPMSDGGFNNFLESIQMGWESVGPPHPEGWEHRKS</sequence>
<dbReference type="EMBL" id="MU003696">
    <property type="protein sequence ID" value="KAF2813306.1"/>
    <property type="molecule type" value="Genomic_DNA"/>
</dbReference>
<dbReference type="PROSITE" id="PS50048">
    <property type="entry name" value="ZN2_CY6_FUNGAL_2"/>
    <property type="match status" value="1"/>
</dbReference>
<dbReference type="GO" id="GO:0008270">
    <property type="term" value="F:zinc ion binding"/>
    <property type="evidence" value="ECO:0007669"/>
    <property type="project" value="InterPro"/>
</dbReference>
<dbReference type="CDD" id="cd12148">
    <property type="entry name" value="fungal_TF_MHR"/>
    <property type="match status" value="1"/>
</dbReference>
<name>A0A6A6YWH5_9PEZI</name>
<keyword evidence="4" id="KW-0804">Transcription</keyword>
<dbReference type="GeneID" id="54454608"/>
<keyword evidence="5" id="KW-0539">Nucleus</keyword>
<dbReference type="GO" id="GO:0000981">
    <property type="term" value="F:DNA-binding transcription factor activity, RNA polymerase II-specific"/>
    <property type="evidence" value="ECO:0007669"/>
    <property type="project" value="InterPro"/>
</dbReference>
<evidence type="ECO:0000256" key="3">
    <source>
        <dbReference type="ARBA" id="ARBA00023015"/>
    </source>
</evidence>
<proteinExistence type="predicted"/>
<feature type="region of interest" description="Disordered" evidence="6">
    <location>
        <begin position="727"/>
        <end position="839"/>
    </location>
</feature>
<dbReference type="AlphaFoldDB" id="A0A6A6YWH5"/>
<feature type="compositionally biased region" description="Polar residues" evidence="6">
    <location>
        <begin position="800"/>
        <end position="838"/>
    </location>
</feature>
<reference evidence="10" key="2">
    <citation type="submission" date="2020-04" db="EMBL/GenBank/DDBJ databases">
        <authorList>
            <consortium name="NCBI Genome Project"/>
        </authorList>
    </citation>
    <scope>NUCLEOTIDE SEQUENCE</scope>
    <source>
        <strain evidence="10">CBS 304.34</strain>
    </source>
</reference>
<accession>A0A6A6YWH5</accession>
<dbReference type="CDD" id="cd00067">
    <property type="entry name" value="GAL4"/>
    <property type="match status" value="1"/>
</dbReference>
<dbReference type="GO" id="GO:0003677">
    <property type="term" value="F:DNA binding"/>
    <property type="evidence" value="ECO:0007669"/>
    <property type="project" value="InterPro"/>
</dbReference>
<evidence type="ECO:0000256" key="4">
    <source>
        <dbReference type="ARBA" id="ARBA00023163"/>
    </source>
</evidence>
<gene>
    <name evidence="8 10" type="ORF">BDZ99DRAFT_253466</name>
</gene>